<evidence type="ECO:0000256" key="2">
    <source>
        <dbReference type="ARBA" id="ARBA00023043"/>
    </source>
</evidence>
<accession>A0A6G1LEI6</accession>
<dbReference type="PROSITE" id="PS50297">
    <property type="entry name" value="ANK_REP_REGION"/>
    <property type="match status" value="1"/>
</dbReference>
<feature type="repeat" description="ANK" evidence="3">
    <location>
        <begin position="71"/>
        <end position="103"/>
    </location>
</feature>
<dbReference type="AlphaFoldDB" id="A0A6G1LEI6"/>
<keyword evidence="5" id="KW-1185">Reference proteome</keyword>
<dbReference type="Pfam" id="PF12796">
    <property type="entry name" value="Ank_2"/>
    <property type="match status" value="1"/>
</dbReference>
<dbReference type="Proteomes" id="UP000799436">
    <property type="component" value="Unassembled WGS sequence"/>
</dbReference>
<dbReference type="PANTHER" id="PTHR24201">
    <property type="entry name" value="ANK_REP_REGION DOMAIN-CONTAINING PROTEIN"/>
    <property type="match status" value="1"/>
</dbReference>
<sequence>MVDDKCPLVITLARENRSSDLLEILKQGSNINEADPRNGKTAVMEAAQWGRVEPCRVLLKGGARLHPKDLNGETALHHAARNGDADICKMLLAAGALSEDCNKRGETPL</sequence>
<evidence type="ECO:0000313" key="4">
    <source>
        <dbReference type="EMBL" id="KAF2770848.1"/>
    </source>
</evidence>
<dbReference type="EMBL" id="ML995823">
    <property type="protein sequence ID" value="KAF2770848.1"/>
    <property type="molecule type" value="Genomic_DNA"/>
</dbReference>
<feature type="non-terminal residue" evidence="4">
    <location>
        <position position="109"/>
    </location>
</feature>
<dbReference type="PROSITE" id="PS50088">
    <property type="entry name" value="ANK_REPEAT"/>
    <property type="match status" value="2"/>
</dbReference>
<keyword evidence="1" id="KW-0677">Repeat</keyword>
<dbReference type="Gene3D" id="1.25.40.20">
    <property type="entry name" value="Ankyrin repeat-containing domain"/>
    <property type="match status" value="1"/>
</dbReference>
<dbReference type="InterPro" id="IPR050776">
    <property type="entry name" value="Ank_Repeat/CDKN_Inhibitor"/>
</dbReference>
<reference evidence="4" key="1">
    <citation type="journal article" date="2020" name="Stud. Mycol.">
        <title>101 Dothideomycetes genomes: a test case for predicting lifestyles and emergence of pathogens.</title>
        <authorList>
            <person name="Haridas S."/>
            <person name="Albert R."/>
            <person name="Binder M."/>
            <person name="Bloem J."/>
            <person name="Labutti K."/>
            <person name="Salamov A."/>
            <person name="Andreopoulos B."/>
            <person name="Baker S."/>
            <person name="Barry K."/>
            <person name="Bills G."/>
            <person name="Bluhm B."/>
            <person name="Cannon C."/>
            <person name="Castanera R."/>
            <person name="Culley D."/>
            <person name="Daum C."/>
            <person name="Ezra D."/>
            <person name="Gonzalez J."/>
            <person name="Henrissat B."/>
            <person name="Kuo A."/>
            <person name="Liang C."/>
            <person name="Lipzen A."/>
            <person name="Lutzoni F."/>
            <person name="Magnuson J."/>
            <person name="Mondo S."/>
            <person name="Nolan M."/>
            <person name="Ohm R."/>
            <person name="Pangilinan J."/>
            <person name="Park H.-J."/>
            <person name="Ramirez L."/>
            <person name="Alfaro M."/>
            <person name="Sun H."/>
            <person name="Tritt A."/>
            <person name="Yoshinaga Y."/>
            <person name="Zwiers L.-H."/>
            <person name="Turgeon B."/>
            <person name="Goodwin S."/>
            <person name="Spatafora J."/>
            <person name="Crous P."/>
            <person name="Grigoriev I."/>
        </authorList>
    </citation>
    <scope>NUCLEOTIDE SEQUENCE</scope>
    <source>
        <strain evidence="4">CBS 116005</strain>
    </source>
</reference>
<name>A0A6G1LEI6_9PEZI</name>
<organism evidence="4 5">
    <name type="scientific">Teratosphaeria nubilosa</name>
    <dbReference type="NCBI Taxonomy" id="161662"/>
    <lineage>
        <taxon>Eukaryota</taxon>
        <taxon>Fungi</taxon>
        <taxon>Dikarya</taxon>
        <taxon>Ascomycota</taxon>
        <taxon>Pezizomycotina</taxon>
        <taxon>Dothideomycetes</taxon>
        <taxon>Dothideomycetidae</taxon>
        <taxon>Mycosphaerellales</taxon>
        <taxon>Teratosphaeriaceae</taxon>
        <taxon>Teratosphaeria</taxon>
    </lineage>
</organism>
<evidence type="ECO:0000256" key="1">
    <source>
        <dbReference type="ARBA" id="ARBA00022737"/>
    </source>
</evidence>
<dbReference type="InterPro" id="IPR002110">
    <property type="entry name" value="Ankyrin_rpt"/>
</dbReference>
<dbReference type="OrthoDB" id="3945115at2759"/>
<proteinExistence type="predicted"/>
<protein>
    <submittedName>
        <fullName evidence="4">Ankyrin</fullName>
    </submittedName>
</protein>
<gene>
    <name evidence="4" type="ORF">EJ03DRAFT_269808</name>
</gene>
<dbReference type="InterPro" id="IPR036770">
    <property type="entry name" value="Ankyrin_rpt-contain_sf"/>
</dbReference>
<keyword evidence="2 3" id="KW-0040">ANK repeat</keyword>
<evidence type="ECO:0000313" key="5">
    <source>
        <dbReference type="Proteomes" id="UP000799436"/>
    </source>
</evidence>
<feature type="repeat" description="ANK" evidence="3">
    <location>
        <begin position="38"/>
        <end position="70"/>
    </location>
</feature>
<evidence type="ECO:0000256" key="3">
    <source>
        <dbReference type="PROSITE-ProRule" id="PRU00023"/>
    </source>
</evidence>
<dbReference type="SUPFAM" id="SSF48403">
    <property type="entry name" value="Ankyrin repeat"/>
    <property type="match status" value="1"/>
</dbReference>
<dbReference type="SMART" id="SM00248">
    <property type="entry name" value="ANK"/>
    <property type="match status" value="2"/>
</dbReference>